<dbReference type="GO" id="GO:0005829">
    <property type="term" value="C:cytosol"/>
    <property type="evidence" value="ECO:0007669"/>
    <property type="project" value="TreeGrafter"/>
</dbReference>
<accession>A0A2H0CV74</accession>
<evidence type="ECO:0000256" key="1">
    <source>
        <dbReference type="RuleBase" id="RU363015"/>
    </source>
</evidence>
<dbReference type="GO" id="GO:0009691">
    <property type="term" value="P:cytokinin biosynthetic process"/>
    <property type="evidence" value="ECO:0007669"/>
    <property type="project" value="UniProtKB-UniRule"/>
</dbReference>
<dbReference type="Pfam" id="PF03641">
    <property type="entry name" value="Lysine_decarbox"/>
    <property type="match status" value="1"/>
</dbReference>
<sequence length="229" mass="26164">MDKKRKVEKCLEVRPNEWSFSRIFRIMREFVLGYRFLDRYGKAVTFFGSARCTVGSEVYNEAAKLAGMLVKDDFAIITGGGPGIMEAANKGARDARGESVGLNIELPNGQRKNKYVTESMSFYYFFTRKVMLSFASEAYIFFPGGFGTLDEFFELVTLIQTRKIQPTPIVLVGRDYWTPLLEWIEKGVYGRYNAIDADDMQIYHLVDTADEAFPLIQTLVRETGVLRCE</sequence>
<dbReference type="Gene3D" id="3.40.50.450">
    <property type="match status" value="1"/>
</dbReference>
<comment type="caution">
    <text evidence="2">The sequence shown here is derived from an EMBL/GenBank/DDBJ whole genome shotgun (WGS) entry which is preliminary data.</text>
</comment>
<dbReference type="PANTHER" id="PTHR43393">
    <property type="entry name" value="CYTOKININ RIBOSIDE 5'-MONOPHOSPHATE PHOSPHORIBOHYDROLASE"/>
    <property type="match status" value="1"/>
</dbReference>
<protein>
    <recommendedName>
        <fullName evidence="1">Cytokinin riboside 5'-monophosphate phosphoribohydrolase</fullName>
        <ecNumber evidence="1">3.2.2.n1</ecNumber>
    </recommendedName>
</protein>
<dbReference type="InterPro" id="IPR052341">
    <property type="entry name" value="LOG_family_nucleotidases"/>
</dbReference>
<evidence type="ECO:0000313" key="2">
    <source>
        <dbReference type="EMBL" id="PIP73797.1"/>
    </source>
</evidence>
<keyword evidence="1" id="KW-0378">Hydrolase</keyword>
<dbReference type="EMBL" id="PCTL01000006">
    <property type="protein sequence ID" value="PIP73797.1"/>
    <property type="molecule type" value="Genomic_DNA"/>
</dbReference>
<dbReference type="InterPro" id="IPR031100">
    <property type="entry name" value="LOG_fam"/>
</dbReference>
<dbReference type="EC" id="3.2.2.n1" evidence="1"/>
<evidence type="ECO:0000313" key="3">
    <source>
        <dbReference type="Proteomes" id="UP000230638"/>
    </source>
</evidence>
<dbReference type="PANTHER" id="PTHR43393:SF3">
    <property type="entry name" value="LYSINE DECARBOXYLASE-LIKE PROTEIN"/>
    <property type="match status" value="1"/>
</dbReference>
<dbReference type="NCBIfam" id="TIGR00730">
    <property type="entry name" value="Rossman fold protein, TIGR00730 family"/>
    <property type="match status" value="1"/>
</dbReference>
<organism evidence="2 3">
    <name type="scientific">Candidatus Lloydbacteria bacterium CG22_combo_CG10-13_8_21_14_all_47_15</name>
    <dbReference type="NCBI Taxonomy" id="1974635"/>
    <lineage>
        <taxon>Bacteria</taxon>
        <taxon>Candidatus Lloydiibacteriota</taxon>
    </lineage>
</organism>
<dbReference type="Proteomes" id="UP000230638">
    <property type="component" value="Unassembled WGS sequence"/>
</dbReference>
<dbReference type="AlphaFoldDB" id="A0A2H0CV74"/>
<dbReference type="GO" id="GO:0016787">
    <property type="term" value="F:hydrolase activity"/>
    <property type="evidence" value="ECO:0007669"/>
    <property type="project" value="UniProtKB-KW"/>
</dbReference>
<keyword evidence="1" id="KW-0203">Cytokinin biosynthesis</keyword>
<reference evidence="2 3" key="1">
    <citation type="submission" date="2017-09" db="EMBL/GenBank/DDBJ databases">
        <title>Depth-based differentiation of microbial function through sediment-hosted aquifers and enrichment of novel symbionts in the deep terrestrial subsurface.</title>
        <authorList>
            <person name="Probst A.J."/>
            <person name="Ladd B."/>
            <person name="Jarett J.K."/>
            <person name="Geller-Mcgrath D.E."/>
            <person name="Sieber C.M."/>
            <person name="Emerson J.B."/>
            <person name="Anantharaman K."/>
            <person name="Thomas B.C."/>
            <person name="Malmstrom R."/>
            <person name="Stieglmeier M."/>
            <person name="Klingl A."/>
            <person name="Woyke T."/>
            <person name="Ryan C.M."/>
            <person name="Banfield J.F."/>
        </authorList>
    </citation>
    <scope>NUCLEOTIDE SEQUENCE [LARGE SCALE GENOMIC DNA]</scope>
    <source>
        <strain evidence="2">CG22_combo_CG10-13_8_21_14_all_47_15</strain>
    </source>
</reference>
<proteinExistence type="inferred from homology"/>
<comment type="similarity">
    <text evidence="1">Belongs to the LOG family.</text>
</comment>
<dbReference type="InterPro" id="IPR005269">
    <property type="entry name" value="LOG"/>
</dbReference>
<name>A0A2H0CV74_9BACT</name>
<gene>
    <name evidence="2" type="ORF">COW88_00765</name>
</gene>
<dbReference type="SUPFAM" id="SSF102405">
    <property type="entry name" value="MCP/YpsA-like"/>
    <property type="match status" value="1"/>
</dbReference>